<organism evidence="1 2">
    <name type="scientific">Gigaspora margarita</name>
    <dbReference type="NCBI Taxonomy" id="4874"/>
    <lineage>
        <taxon>Eukaryota</taxon>
        <taxon>Fungi</taxon>
        <taxon>Fungi incertae sedis</taxon>
        <taxon>Mucoromycota</taxon>
        <taxon>Glomeromycotina</taxon>
        <taxon>Glomeromycetes</taxon>
        <taxon>Diversisporales</taxon>
        <taxon>Gigasporaceae</taxon>
        <taxon>Gigaspora</taxon>
    </lineage>
</organism>
<gene>
    <name evidence="1" type="ORF">GMARGA_LOCUS7873</name>
</gene>
<reference evidence="1 2" key="1">
    <citation type="submission" date="2021-06" db="EMBL/GenBank/DDBJ databases">
        <authorList>
            <person name="Kallberg Y."/>
            <person name="Tangrot J."/>
            <person name="Rosling A."/>
        </authorList>
    </citation>
    <scope>NUCLEOTIDE SEQUENCE [LARGE SCALE GENOMIC DNA]</scope>
    <source>
        <strain evidence="1 2">120-4 pot B 10/14</strain>
    </source>
</reference>
<protein>
    <submittedName>
        <fullName evidence="1">29515_t:CDS:1</fullName>
    </submittedName>
</protein>
<proteinExistence type="predicted"/>
<comment type="caution">
    <text evidence="1">The sequence shown here is derived from an EMBL/GenBank/DDBJ whole genome shotgun (WGS) entry which is preliminary data.</text>
</comment>
<evidence type="ECO:0000313" key="2">
    <source>
        <dbReference type="Proteomes" id="UP000789901"/>
    </source>
</evidence>
<keyword evidence="2" id="KW-1185">Reference proteome</keyword>
<dbReference type="EMBL" id="CAJVQB010003922">
    <property type="protein sequence ID" value="CAG8621668.1"/>
    <property type="molecule type" value="Genomic_DNA"/>
</dbReference>
<sequence length="80" mass="9019">MLICNTYVYGSGSSQDQQQKLTNLLFNNPPFSKLTVGENKQPITDRNMLKSQENLESQVAAIKSKKRLSNMIAVEEIQES</sequence>
<accession>A0ABN7UN69</accession>
<evidence type="ECO:0000313" key="1">
    <source>
        <dbReference type="EMBL" id="CAG8621668.1"/>
    </source>
</evidence>
<dbReference type="Proteomes" id="UP000789901">
    <property type="component" value="Unassembled WGS sequence"/>
</dbReference>
<name>A0ABN7UN69_GIGMA</name>